<evidence type="ECO:0000259" key="5">
    <source>
        <dbReference type="Pfam" id="PF01325"/>
    </source>
</evidence>
<gene>
    <name evidence="7" type="ORF">COU33_02590</name>
</gene>
<keyword evidence="3" id="KW-0238">DNA-binding</keyword>
<keyword evidence="2" id="KW-0805">Transcription regulation</keyword>
<dbReference type="GO" id="GO:0046983">
    <property type="term" value="F:protein dimerization activity"/>
    <property type="evidence" value="ECO:0007669"/>
    <property type="project" value="InterPro"/>
</dbReference>
<dbReference type="InterPro" id="IPR022687">
    <property type="entry name" value="HTH_DTXR"/>
</dbReference>
<dbReference type="GO" id="GO:0046914">
    <property type="term" value="F:transition metal ion binding"/>
    <property type="evidence" value="ECO:0007669"/>
    <property type="project" value="InterPro"/>
</dbReference>
<dbReference type="SUPFAM" id="SSF46785">
    <property type="entry name" value="Winged helix' DNA-binding domain"/>
    <property type="match status" value="1"/>
</dbReference>
<dbReference type="AlphaFoldDB" id="A0A2M6W1D1"/>
<dbReference type="GO" id="GO:0003677">
    <property type="term" value="F:DNA binding"/>
    <property type="evidence" value="ECO:0007669"/>
    <property type="project" value="UniProtKB-KW"/>
</dbReference>
<dbReference type="Gene3D" id="1.10.10.10">
    <property type="entry name" value="Winged helix-like DNA-binding domain superfamily/Winged helix DNA-binding domain"/>
    <property type="match status" value="1"/>
</dbReference>
<dbReference type="PANTHER" id="PTHR33238:SF7">
    <property type="entry name" value="IRON-DEPENDENT TRANSCRIPTIONAL REGULATOR"/>
    <property type="match status" value="1"/>
</dbReference>
<evidence type="ECO:0000313" key="8">
    <source>
        <dbReference type="Proteomes" id="UP000229362"/>
    </source>
</evidence>
<dbReference type="EMBL" id="PFBZ01000112">
    <property type="protein sequence ID" value="PIT86535.1"/>
    <property type="molecule type" value="Genomic_DNA"/>
</dbReference>
<protein>
    <recommendedName>
        <fullName evidence="9">HTH dtxR-type domain-containing protein</fullName>
    </recommendedName>
</protein>
<evidence type="ECO:0000313" key="7">
    <source>
        <dbReference type="EMBL" id="PIT86535.1"/>
    </source>
</evidence>
<evidence type="ECO:0000256" key="4">
    <source>
        <dbReference type="ARBA" id="ARBA00023163"/>
    </source>
</evidence>
<dbReference type="Pfam" id="PF02742">
    <property type="entry name" value="Fe_dep_repr_C"/>
    <property type="match status" value="1"/>
</dbReference>
<dbReference type="SMART" id="SM00529">
    <property type="entry name" value="HTH_DTXR"/>
    <property type="match status" value="1"/>
</dbReference>
<dbReference type="GO" id="GO:0003700">
    <property type="term" value="F:DNA-binding transcription factor activity"/>
    <property type="evidence" value="ECO:0007669"/>
    <property type="project" value="InterPro"/>
</dbReference>
<comment type="similarity">
    <text evidence="1">Belongs to the DtxR/MntR family.</text>
</comment>
<dbReference type="Proteomes" id="UP000229362">
    <property type="component" value="Unassembled WGS sequence"/>
</dbReference>
<accession>A0A2M6W1D1</accession>
<name>A0A2M6W1D1_9BACT</name>
<dbReference type="InterPro" id="IPR001367">
    <property type="entry name" value="Fe_dep_repressor"/>
</dbReference>
<dbReference type="InterPro" id="IPR022689">
    <property type="entry name" value="Iron_dep_repressor"/>
</dbReference>
<keyword evidence="4" id="KW-0804">Transcription</keyword>
<feature type="domain" description="HTH dtxR-type" evidence="5">
    <location>
        <begin position="26"/>
        <end position="77"/>
    </location>
</feature>
<organism evidence="7 8">
    <name type="scientific">Candidatus Magasanikbacteria bacterium CG10_big_fil_rev_8_21_14_0_10_43_6</name>
    <dbReference type="NCBI Taxonomy" id="1974650"/>
    <lineage>
        <taxon>Bacteria</taxon>
        <taxon>Candidatus Magasanikiibacteriota</taxon>
    </lineage>
</organism>
<evidence type="ECO:0000256" key="2">
    <source>
        <dbReference type="ARBA" id="ARBA00023015"/>
    </source>
</evidence>
<dbReference type="InterPro" id="IPR036421">
    <property type="entry name" value="Fe_dep_repressor_sf"/>
</dbReference>
<reference evidence="8" key="1">
    <citation type="submission" date="2017-09" db="EMBL/GenBank/DDBJ databases">
        <title>Depth-based differentiation of microbial function through sediment-hosted aquifers and enrichment of novel symbionts in the deep terrestrial subsurface.</title>
        <authorList>
            <person name="Probst A.J."/>
            <person name="Ladd B."/>
            <person name="Jarett J.K."/>
            <person name="Geller-Mcgrath D.E."/>
            <person name="Sieber C.M.K."/>
            <person name="Emerson J.B."/>
            <person name="Anantharaman K."/>
            <person name="Thomas B.C."/>
            <person name="Malmstrom R."/>
            <person name="Stieglmeier M."/>
            <person name="Klingl A."/>
            <person name="Woyke T."/>
            <person name="Ryan C.M."/>
            <person name="Banfield J.F."/>
        </authorList>
    </citation>
    <scope>NUCLEOTIDE SEQUENCE [LARGE SCALE GENOMIC DNA]</scope>
</reference>
<proteinExistence type="inferred from homology"/>
<evidence type="ECO:0008006" key="9">
    <source>
        <dbReference type="Google" id="ProtNLM"/>
    </source>
</evidence>
<feature type="domain" description="Iron dependent repressor metal binding and dimerisation" evidence="6">
    <location>
        <begin position="88"/>
        <end position="150"/>
    </location>
</feature>
<dbReference type="Gene3D" id="1.10.60.10">
    <property type="entry name" value="Iron dependent repressor, metal binding and dimerisation domain"/>
    <property type="match status" value="1"/>
</dbReference>
<dbReference type="InterPro" id="IPR036388">
    <property type="entry name" value="WH-like_DNA-bd_sf"/>
</dbReference>
<dbReference type="PANTHER" id="PTHR33238">
    <property type="entry name" value="IRON (METAL) DEPENDENT REPRESSOR, DTXR FAMILY"/>
    <property type="match status" value="1"/>
</dbReference>
<dbReference type="InterPro" id="IPR036390">
    <property type="entry name" value="WH_DNA-bd_sf"/>
</dbReference>
<evidence type="ECO:0000259" key="6">
    <source>
        <dbReference type="Pfam" id="PF02742"/>
    </source>
</evidence>
<comment type="caution">
    <text evidence="7">The sequence shown here is derived from an EMBL/GenBank/DDBJ whole genome shotgun (WGS) entry which is preliminary data.</text>
</comment>
<dbReference type="InterPro" id="IPR050536">
    <property type="entry name" value="DtxR_MntR_Metal-Reg"/>
</dbReference>
<dbReference type="SUPFAM" id="SSF47979">
    <property type="entry name" value="Iron-dependent repressor protein, dimerization domain"/>
    <property type="match status" value="1"/>
</dbReference>
<evidence type="ECO:0000256" key="3">
    <source>
        <dbReference type="ARBA" id="ARBA00023125"/>
    </source>
</evidence>
<dbReference type="Pfam" id="PF01325">
    <property type="entry name" value="Fe_dep_repress"/>
    <property type="match status" value="1"/>
</dbReference>
<evidence type="ECO:0000256" key="1">
    <source>
        <dbReference type="ARBA" id="ARBA00007871"/>
    </source>
</evidence>
<sequence length="162" mass="18759">MNKKNTSEKKPRVKKKTWKFFDQNPLTHSAAHYLMTIERLVQSQGYARITDIAKELNITRGSCSISVKALRKRRLVKEDANKFLQLSKEGNELVQVIKRNDELLETFFKDVLQVDEWQAEIDACKIEHLVSMETSVQLAKFIDVLGADPTLSKKIRDLIQKK</sequence>